<protein>
    <submittedName>
        <fullName evidence="3">Si:rp71-36a1.5</fullName>
    </submittedName>
    <submittedName>
        <fullName evidence="5">Vascular cell adhesion protein 1</fullName>
    </submittedName>
</protein>
<dbReference type="InterPro" id="IPR003599">
    <property type="entry name" value="Ig_sub"/>
</dbReference>
<dbReference type="RefSeq" id="XP_005161694.1">
    <property type="nucleotide sequence ID" value="XM_005161637.5"/>
</dbReference>
<evidence type="ECO:0000313" key="3">
    <source>
        <dbReference type="Ensembl" id="ENSDARP00000111497"/>
    </source>
</evidence>
<feature type="domain" description="Ig-like" evidence="2">
    <location>
        <begin position="153"/>
        <end position="253"/>
    </location>
</feature>
<evidence type="ECO:0000313" key="5">
    <source>
        <dbReference type="RefSeq" id="XP_005161694.1"/>
    </source>
</evidence>
<dbReference type="PANTHER" id="PTHR21063:SF4">
    <property type="entry name" value="CD48 ANTIGEN-RELATED"/>
    <property type="match status" value="1"/>
</dbReference>
<dbReference type="Gene3D" id="2.60.40.10">
    <property type="entry name" value="Immunoglobulins"/>
    <property type="match status" value="2"/>
</dbReference>
<dbReference type="OrthoDB" id="8741746at2759"/>
<dbReference type="KEGG" id="dre:101882211"/>
<reference evidence="3" key="1">
    <citation type="submission" date="2011-04" db="UniProtKB">
        <authorList>
            <consortium name="Ensembl"/>
        </authorList>
    </citation>
    <scope>IDENTIFICATION</scope>
    <source>
        <strain evidence="3">Tuebingen</strain>
    </source>
</reference>
<name>E7F0A4_DANRE</name>
<dbReference type="AlphaFoldDB" id="E7F0A4"/>
<evidence type="ECO:0000313" key="4">
    <source>
        <dbReference type="Proteomes" id="UP000000437"/>
    </source>
</evidence>
<reference evidence="5" key="3">
    <citation type="submission" date="2025-04" db="UniProtKB">
        <authorList>
            <consortium name="RefSeq"/>
        </authorList>
    </citation>
    <scope>IDENTIFICATION</scope>
    <source>
        <strain evidence="5">Tuebingen</strain>
    </source>
</reference>
<dbReference type="PROSITE" id="PS50835">
    <property type="entry name" value="IG_LIKE"/>
    <property type="match status" value="1"/>
</dbReference>
<keyword evidence="1" id="KW-0812">Transmembrane</keyword>
<dbReference type="ZFIN" id="ZDB-GENE-091204-428">
    <property type="gene designation" value="si:rp71-36a1.5"/>
</dbReference>
<dbReference type="Bgee" id="ENSDARG00000090882">
    <property type="expression patterns" value="Expressed in granulocyte and 19 other cell types or tissues"/>
</dbReference>
<accession>A0A8M2B8J5</accession>
<dbReference type="SMART" id="SM00409">
    <property type="entry name" value="IG"/>
    <property type="match status" value="2"/>
</dbReference>
<keyword evidence="1" id="KW-1133">Transmembrane helix</keyword>
<dbReference type="HOGENOM" id="CLU_071312_0_0_1"/>
<gene>
    <name evidence="5" type="primary">LOC101882211</name>
</gene>
<dbReference type="PANTHER" id="PTHR21063">
    <property type="entry name" value="LFA-3"/>
    <property type="match status" value="1"/>
</dbReference>
<dbReference type="GeneTree" id="ENSGT01050000244806"/>
<sequence length="304" mass="34467">MLMRRPPFFNKITHLRFPVDKNQTMSSLFLILLSIRFILPCHGDSAAETILAKEGQSVNLDTGVEKTQQDRIRWYFKDTRIAQINGDPSKTCTDVQCNEGNENFRDRLKLDHQTGSLTIMNIRNTDAGDYQLKFYSSNSISEKTFSVSIHGVPAAFKMDKSVKEGESFTLDPSARINPNDMATWFFNNTFITKITLPANKICTEDECKEKFGDRLEVDHQTGSLTITKAKTTDSGLYEVEISSHSNRQRRSISSMKSFNVNVIGSSSVLVAGICVAFLLVSALLGVIYFRHRRVIRENRNSMLW</sequence>
<dbReference type="InterPro" id="IPR013106">
    <property type="entry name" value="Ig_V-set"/>
</dbReference>
<dbReference type="InterPro" id="IPR013783">
    <property type="entry name" value="Ig-like_fold"/>
</dbReference>
<keyword evidence="4" id="KW-1185">Reference proteome</keyword>
<proteinExistence type="predicted"/>
<dbReference type="InterPro" id="IPR036179">
    <property type="entry name" value="Ig-like_dom_sf"/>
</dbReference>
<accession>E7F0A4</accession>
<dbReference type="Proteomes" id="UP000000437">
    <property type="component" value="Chromosome 22"/>
</dbReference>
<dbReference type="EMBL" id="BX004840">
    <property type="status" value="NOT_ANNOTATED_CDS"/>
    <property type="molecule type" value="Genomic_DNA"/>
</dbReference>
<dbReference type="PaxDb" id="7955-ENSDARP00000111497"/>
<organism evidence="3">
    <name type="scientific">Danio rerio</name>
    <name type="common">Zebrafish</name>
    <name type="synonym">Brachydanio rerio</name>
    <dbReference type="NCBI Taxonomy" id="7955"/>
    <lineage>
        <taxon>Eukaryota</taxon>
        <taxon>Metazoa</taxon>
        <taxon>Chordata</taxon>
        <taxon>Craniata</taxon>
        <taxon>Vertebrata</taxon>
        <taxon>Euteleostomi</taxon>
        <taxon>Actinopterygii</taxon>
        <taxon>Neopterygii</taxon>
        <taxon>Teleostei</taxon>
        <taxon>Ostariophysi</taxon>
        <taxon>Cypriniformes</taxon>
        <taxon>Danionidae</taxon>
        <taxon>Danioninae</taxon>
        <taxon>Danio</taxon>
    </lineage>
</organism>
<dbReference type="GeneID" id="101882211"/>
<keyword evidence="1" id="KW-0472">Membrane</keyword>
<dbReference type="InterPro" id="IPR007110">
    <property type="entry name" value="Ig-like_dom"/>
</dbReference>
<dbReference type="Ensembl" id="ENSDART00000129829.3">
    <property type="protein sequence ID" value="ENSDARP00000111497.3"/>
    <property type="gene ID" value="ENSDARG00000090882.4"/>
</dbReference>
<evidence type="ECO:0000256" key="1">
    <source>
        <dbReference type="SAM" id="Phobius"/>
    </source>
</evidence>
<reference evidence="3 4" key="2">
    <citation type="journal article" date="2013" name="Nature">
        <title>The zebrafish reference genome sequence and its relationship to the human genome.</title>
        <authorList>
            <consortium name="Genome Reference Consortium Zebrafish"/>
            <person name="Howe K."/>
            <person name="Clark M.D."/>
            <person name="Torroja C.F."/>
            <person name="Torrance J."/>
            <person name="Berthelot C."/>
            <person name="Muffato M."/>
            <person name="Collins J.E."/>
            <person name="Humphray S."/>
            <person name="McLaren K."/>
            <person name="Matthews L."/>
            <person name="McLaren S."/>
            <person name="Sealy I."/>
            <person name="Caccamo M."/>
            <person name="Churcher C."/>
            <person name="Scott C."/>
            <person name="Barrett J.C."/>
            <person name="Koch R."/>
            <person name="Rauch G.J."/>
            <person name="White S."/>
            <person name="Chow W."/>
            <person name="Kilian B."/>
            <person name="Quintais L.T."/>
            <person name="Guerra-Assuncao J.A."/>
            <person name="Zhou Y."/>
            <person name="Gu Y."/>
            <person name="Yen J."/>
            <person name="Vogel J.H."/>
            <person name="Eyre T."/>
            <person name="Redmond S."/>
            <person name="Banerjee R."/>
            <person name="Chi J."/>
            <person name="Fu B."/>
            <person name="Langley E."/>
            <person name="Maguire S.F."/>
            <person name="Laird G.K."/>
            <person name="Lloyd D."/>
            <person name="Kenyon E."/>
            <person name="Donaldson S."/>
            <person name="Sehra H."/>
            <person name="Almeida-King J."/>
            <person name="Loveland J."/>
            <person name="Trevanion S."/>
            <person name="Jones M."/>
            <person name="Quail M."/>
            <person name="Willey D."/>
            <person name="Hunt A."/>
            <person name="Burton J."/>
            <person name="Sims S."/>
            <person name="McLay K."/>
            <person name="Plumb B."/>
            <person name="Davis J."/>
            <person name="Clee C."/>
            <person name="Oliver K."/>
            <person name="Clark R."/>
            <person name="Riddle C."/>
            <person name="Elliot D."/>
            <person name="Eliott D."/>
            <person name="Threadgold G."/>
            <person name="Harden G."/>
            <person name="Ware D."/>
            <person name="Begum S."/>
            <person name="Mortimore B."/>
            <person name="Mortimer B."/>
            <person name="Kerry G."/>
            <person name="Heath P."/>
            <person name="Phillimore B."/>
            <person name="Tracey A."/>
            <person name="Corby N."/>
            <person name="Dunn M."/>
            <person name="Johnson C."/>
            <person name="Wood J."/>
            <person name="Clark S."/>
            <person name="Pelan S."/>
            <person name="Griffiths G."/>
            <person name="Smith M."/>
            <person name="Glithero R."/>
            <person name="Howden P."/>
            <person name="Barker N."/>
            <person name="Lloyd C."/>
            <person name="Stevens C."/>
            <person name="Harley J."/>
            <person name="Holt K."/>
            <person name="Panagiotidis G."/>
            <person name="Lovell J."/>
            <person name="Beasley H."/>
            <person name="Henderson C."/>
            <person name="Gordon D."/>
            <person name="Auger K."/>
            <person name="Wright D."/>
            <person name="Collins J."/>
            <person name="Raisen C."/>
            <person name="Dyer L."/>
            <person name="Leung K."/>
            <person name="Robertson L."/>
            <person name="Ambridge K."/>
            <person name="Leongamornlert D."/>
            <person name="McGuire S."/>
            <person name="Gilderthorp R."/>
            <person name="Griffiths C."/>
            <person name="Manthravadi D."/>
            <person name="Nichol S."/>
            <person name="Barker G."/>
            <person name="Whitehead S."/>
            <person name="Kay M."/>
            <person name="Brown J."/>
            <person name="Murnane C."/>
            <person name="Gray E."/>
            <person name="Humphries M."/>
            <person name="Sycamore N."/>
            <person name="Barker D."/>
            <person name="Saunders D."/>
            <person name="Wallis J."/>
            <person name="Babbage A."/>
            <person name="Hammond S."/>
            <person name="Mashreghi-Mohammadi M."/>
            <person name="Barr L."/>
            <person name="Martin S."/>
            <person name="Wray P."/>
            <person name="Ellington A."/>
            <person name="Matthews N."/>
            <person name="Ellwood M."/>
            <person name="Woodmansey R."/>
            <person name="Clark G."/>
            <person name="Cooper J."/>
            <person name="Cooper J."/>
            <person name="Tromans A."/>
            <person name="Grafham D."/>
            <person name="Skuce C."/>
            <person name="Pandian R."/>
            <person name="Andrews R."/>
            <person name="Harrison E."/>
            <person name="Kimberley A."/>
            <person name="Garnett J."/>
            <person name="Fosker N."/>
            <person name="Hall R."/>
            <person name="Garner P."/>
            <person name="Kelly D."/>
            <person name="Bird C."/>
            <person name="Palmer S."/>
            <person name="Gehring I."/>
            <person name="Berger A."/>
            <person name="Dooley C.M."/>
            <person name="Ersan-Urun Z."/>
            <person name="Eser C."/>
            <person name="Geiger H."/>
            <person name="Geisler M."/>
            <person name="Karotki L."/>
            <person name="Kirn A."/>
            <person name="Konantz J."/>
            <person name="Konantz M."/>
            <person name="Oberlander M."/>
            <person name="Rudolph-Geiger S."/>
            <person name="Teucke M."/>
            <person name="Lanz C."/>
            <person name="Raddatz G."/>
            <person name="Osoegawa K."/>
            <person name="Zhu B."/>
            <person name="Rapp A."/>
            <person name="Widaa S."/>
            <person name="Langford C."/>
            <person name="Yang F."/>
            <person name="Schuster S.C."/>
            <person name="Carter N.P."/>
            <person name="Harrow J."/>
            <person name="Ning Z."/>
            <person name="Herrero J."/>
            <person name="Searle S.M."/>
            <person name="Enright A."/>
            <person name="Geisler R."/>
            <person name="Plasterk R.H."/>
            <person name="Lee C."/>
            <person name="Westerfield M."/>
            <person name="de Jong P.J."/>
            <person name="Zon L.I."/>
            <person name="Postlethwait J.H."/>
            <person name="Nusslein-Volhard C."/>
            <person name="Hubbard T.J."/>
            <person name="Roest Crollius H."/>
            <person name="Rogers J."/>
            <person name="Stemple D.L."/>
        </authorList>
    </citation>
    <scope>NUCLEOTIDE SEQUENCE [LARGE SCALE GENOMIC DNA]</scope>
    <source>
        <strain evidence="3">Tuebingen</strain>
    </source>
</reference>
<feature type="transmembrane region" description="Helical" evidence="1">
    <location>
        <begin position="268"/>
        <end position="289"/>
    </location>
</feature>
<dbReference type="SUPFAM" id="SSF48726">
    <property type="entry name" value="Immunoglobulin"/>
    <property type="match status" value="2"/>
</dbReference>
<dbReference type="Pfam" id="PF07686">
    <property type="entry name" value="V-set"/>
    <property type="match status" value="1"/>
</dbReference>
<evidence type="ECO:0000259" key="2">
    <source>
        <dbReference type="PROSITE" id="PS50835"/>
    </source>
</evidence>